<dbReference type="PANTHER" id="PTHR37950">
    <property type="entry name" value="4-HYDROXYPHENYLACETATE CATABOLISM PROTEIN"/>
    <property type="match status" value="1"/>
</dbReference>
<dbReference type="Gene3D" id="3.30.429.10">
    <property type="entry name" value="Macrophage Migration Inhibitory Factor"/>
    <property type="match status" value="1"/>
</dbReference>
<dbReference type="Pfam" id="PF02962">
    <property type="entry name" value="CHMI"/>
    <property type="match status" value="1"/>
</dbReference>
<accession>A0A561QG97</accession>
<dbReference type="Proteomes" id="UP000320653">
    <property type="component" value="Unassembled WGS sequence"/>
</dbReference>
<dbReference type="InterPro" id="IPR004220">
    <property type="entry name" value="5-COMe_2-OHmuconate_Isoase"/>
</dbReference>
<organism evidence="1 2">
    <name type="scientific">Neorhizobium alkalisoli</name>
    <dbReference type="NCBI Taxonomy" id="528178"/>
    <lineage>
        <taxon>Bacteria</taxon>
        <taxon>Pseudomonadati</taxon>
        <taxon>Pseudomonadota</taxon>
        <taxon>Alphaproteobacteria</taxon>
        <taxon>Hyphomicrobiales</taxon>
        <taxon>Rhizobiaceae</taxon>
        <taxon>Rhizobium/Agrobacterium group</taxon>
        <taxon>Neorhizobium</taxon>
    </lineage>
</organism>
<proteinExistence type="predicted"/>
<gene>
    <name evidence="1" type="ORF">FHW37_10844</name>
</gene>
<dbReference type="EMBL" id="VIWP01000008">
    <property type="protein sequence ID" value="TWF49374.1"/>
    <property type="molecule type" value="Genomic_DNA"/>
</dbReference>
<keyword evidence="1" id="KW-0413">Isomerase</keyword>
<dbReference type="CDD" id="cd00580">
    <property type="entry name" value="CHMI"/>
    <property type="match status" value="1"/>
</dbReference>
<dbReference type="RefSeq" id="WP_145641365.1">
    <property type="nucleotide sequence ID" value="NZ_VIWP01000008.1"/>
</dbReference>
<reference evidence="1 2" key="1">
    <citation type="submission" date="2019-06" db="EMBL/GenBank/DDBJ databases">
        <title>Sorghum-associated microbial communities from plants grown in Nebraska, USA.</title>
        <authorList>
            <person name="Schachtman D."/>
        </authorList>
    </citation>
    <scope>NUCLEOTIDE SEQUENCE [LARGE SCALE GENOMIC DNA]</scope>
    <source>
        <strain evidence="1 2">1225</strain>
    </source>
</reference>
<dbReference type="GO" id="GO:0008704">
    <property type="term" value="F:5-carboxymethyl-2-hydroxymuconate delta-isomerase activity"/>
    <property type="evidence" value="ECO:0007669"/>
    <property type="project" value="InterPro"/>
</dbReference>
<evidence type="ECO:0000313" key="1">
    <source>
        <dbReference type="EMBL" id="TWF49374.1"/>
    </source>
</evidence>
<dbReference type="OrthoDB" id="9814215at2"/>
<dbReference type="SUPFAM" id="SSF55331">
    <property type="entry name" value="Tautomerase/MIF"/>
    <property type="match status" value="1"/>
</dbReference>
<keyword evidence="2" id="KW-1185">Reference proteome</keyword>
<comment type="caution">
    <text evidence="1">The sequence shown here is derived from an EMBL/GenBank/DDBJ whole genome shotgun (WGS) entry which is preliminary data.</text>
</comment>
<name>A0A561QG97_9HYPH</name>
<sequence>MPHFVVEYARRMEETLSLAKVMEVTYAAGARSGVMTSSDIKVRAIPYDHFLMADGTGSFLHVTVSLLAGRSAEQKEHLGICVRDDLAAAFPEVGSISVDIRDMDPVSYKKRLAPVAGAVAQ</sequence>
<dbReference type="AlphaFoldDB" id="A0A561QG97"/>
<dbReference type="InterPro" id="IPR014347">
    <property type="entry name" value="Tautomerase/MIF_sf"/>
</dbReference>
<evidence type="ECO:0000313" key="2">
    <source>
        <dbReference type="Proteomes" id="UP000320653"/>
    </source>
</evidence>
<protein>
    <submittedName>
        <fullName evidence="1">5-carboxymethyl-2-hydroxymuconate isomerase</fullName>
    </submittedName>
</protein>
<dbReference type="PANTHER" id="PTHR37950:SF1">
    <property type="entry name" value="4-HYDROXYPHENYLACETATE CATABOLISM PROTEIN"/>
    <property type="match status" value="1"/>
</dbReference>